<reference evidence="3" key="1">
    <citation type="journal article" date="2020" name="Plant J.">
        <title>Transposons played a major role in the diversification between the closely related almond and peach genomes: results from the almond genome sequence.</title>
        <authorList>
            <person name="Alioto T."/>
            <person name="Alexiou K.G."/>
            <person name="Bardil A."/>
            <person name="Barteri F."/>
            <person name="Castanera R."/>
            <person name="Cruz F."/>
            <person name="Dhingra A."/>
            <person name="Duval H."/>
            <person name="Fernandez I Marti A."/>
            <person name="Frias L."/>
            <person name="Galan B."/>
            <person name="Garcia J.L."/>
            <person name="Howad W."/>
            <person name="Gomez-Garrido J."/>
            <person name="Gut M."/>
            <person name="Julca I."/>
            <person name="Morata J."/>
            <person name="Puigdomenech P."/>
            <person name="Ribeca P."/>
            <person name="Rubio Cabetas M.J."/>
            <person name="Vlasova A."/>
            <person name="Wirthensohn M."/>
            <person name="Garcia-Mas J."/>
            <person name="Gabaldon T."/>
            <person name="Casacuberta J.M."/>
            <person name="Arus P."/>
        </authorList>
    </citation>
    <scope>NUCLEOTIDE SEQUENCE [LARGE SCALE GENOMIC DNA]</scope>
    <source>
        <strain evidence="3">cv. Texas</strain>
    </source>
</reference>
<dbReference type="EMBL" id="CABIKO010001332">
    <property type="protein sequence ID" value="VVA41504.1"/>
    <property type="molecule type" value="Genomic_DNA"/>
</dbReference>
<feature type="non-terminal residue" evidence="2">
    <location>
        <position position="105"/>
    </location>
</feature>
<accession>A0A5E4GP21</accession>
<gene>
    <name evidence="2" type="ORF">ALMOND_2B019693</name>
</gene>
<evidence type="ECO:0000313" key="3">
    <source>
        <dbReference type="Proteomes" id="UP000327085"/>
    </source>
</evidence>
<dbReference type="InParanoid" id="A0A5E4GP21"/>
<dbReference type="AlphaFoldDB" id="A0A5E4GP21"/>
<evidence type="ECO:0000256" key="1">
    <source>
        <dbReference type="SAM" id="MobiDB-lite"/>
    </source>
</evidence>
<protein>
    <submittedName>
        <fullName evidence="2">PREDICTED: LOC109946780</fullName>
    </submittedName>
</protein>
<name>A0A5E4GP21_PRUDU</name>
<feature type="region of interest" description="Disordered" evidence="1">
    <location>
        <begin position="76"/>
        <end position="105"/>
    </location>
</feature>
<feature type="non-terminal residue" evidence="2">
    <location>
        <position position="1"/>
    </location>
</feature>
<evidence type="ECO:0000313" key="2">
    <source>
        <dbReference type="EMBL" id="VVA41504.1"/>
    </source>
</evidence>
<organism evidence="2 3">
    <name type="scientific">Prunus dulcis</name>
    <name type="common">Almond</name>
    <name type="synonym">Amygdalus dulcis</name>
    <dbReference type="NCBI Taxonomy" id="3755"/>
    <lineage>
        <taxon>Eukaryota</taxon>
        <taxon>Viridiplantae</taxon>
        <taxon>Streptophyta</taxon>
        <taxon>Embryophyta</taxon>
        <taxon>Tracheophyta</taxon>
        <taxon>Spermatophyta</taxon>
        <taxon>Magnoliopsida</taxon>
        <taxon>eudicotyledons</taxon>
        <taxon>Gunneridae</taxon>
        <taxon>Pentapetalae</taxon>
        <taxon>rosids</taxon>
        <taxon>fabids</taxon>
        <taxon>Rosales</taxon>
        <taxon>Rosaceae</taxon>
        <taxon>Amygdaloideae</taxon>
        <taxon>Amygdaleae</taxon>
        <taxon>Prunus</taxon>
    </lineage>
</organism>
<sequence length="105" mass="11322">FQSLPASVTALKVLFDGWENWHIFADGDAKAHMIQTLKDINAQIIEDPSLTTNVGGQSVHAGKVIVSSVIEAGDLELPSADEEDEVQPEQTPAEAVLSGRRKRKG</sequence>
<proteinExistence type="predicted"/>
<dbReference type="Proteomes" id="UP000327085">
    <property type="component" value="Unassembled WGS sequence"/>
</dbReference>